<reference evidence="1 2" key="1">
    <citation type="submission" date="2021-06" db="EMBL/GenBank/DDBJ databases">
        <title>Caerostris darwini draft genome.</title>
        <authorList>
            <person name="Kono N."/>
            <person name="Arakawa K."/>
        </authorList>
    </citation>
    <scope>NUCLEOTIDE SEQUENCE [LARGE SCALE GENOMIC DNA]</scope>
</reference>
<proteinExistence type="predicted"/>
<accession>A0AAV4T1H0</accession>
<dbReference type="AlphaFoldDB" id="A0AAV4T1H0"/>
<gene>
    <name evidence="1" type="ORF">CDAR_402141</name>
</gene>
<protein>
    <submittedName>
        <fullName evidence="1">Uncharacterized protein</fullName>
    </submittedName>
</protein>
<evidence type="ECO:0000313" key="1">
    <source>
        <dbReference type="EMBL" id="GIY39291.1"/>
    </source>
</evidence>
<comment type="caution">
    <text evidence="1">The sequence shown here is derived from an EMBL/GenBank/DDBJ whole genome shotgun (WGS) entry which is preliminary data.</text>
</comment>
<sequence length="123" mass="13580">MRKRFLSRRVRGRMAATARKLRPGADRDCAGAYVMFIFPLEDSAPFFIIVIFSFPARIRPGALFPKSVSSGSPGGGRITGRKGGCFSWEKQLCSVKTKRGNALAEEKKNIMASSDIKMLFSSQ</sequence>
<dbReference type="Proteomes" id="UP001054837">
    <property type="component" value="Unassembled WGS sequence"/>
</dbReference>
<evidence type="ECO:0000313" key="2">
    <source>
        <dbReference type="Proteomes" id="UP001054837"/>
    </source>
</evidence>
<keyword evidence="2" id="KW-1185">Reference proteome</keyword>
<organism evidence="1 2">
    <name type="scientific">Caerostris darwini</name>
    <dbReference type="NCBI Taxonomy" id="1538125"/>
    <lineage>
        <taxon>Eukaryota</taxon>
        <taxon>Metazoa</taxon>
        <taxon>Ecdysozoa</taxon>
        <taxon>Arthropoda</taxon>
        <taxon>Chelicerata</taxon>
        <taxon>Arachnida</taxon>
        <taxon>Araneae</taxon>
        <taxon>Araneomorphae</taxon>
        <taxon>Entelegynae</taxon>
        <taxon>Araneoidea</taxon>
        <taxon>Araneidae</taxon>
        <taxon>Caerostris</taxon>
    </lineage>
</organism>
<name>A0AAV4T1H0_9ARAC</name>
<dbReference type="EMBL" id="BPLQ01008779">
    <property type="protein sequence ID" value="GIY39291.1"/>
    <property type="molecule type" value="Genomic_DNA"/>
</dbReference>